<evidence type="ECO:0000313" key="2">
    <source>
        <dbReference type="Proteomes" id="UP000032809"/>
    </source>
</evidence>
<dbReference type="Proteomes" id="UP000032809">
    <property type="component" value="Chromosome I"/>
</dbReference>
<keyword evidence="2" id="KW-1185">Reference proteome</keyword>
<name>A0A0C7P405_DEFTU</name>
<dbReference type="OrthoDB" id="9790372at2"/>
<dbReference type="EMBL" id="LN824141">
    <property type="protein sequence ID" value="CEP79065.1"/>
    <property type="molecule type" value="Genomic_DNA"/>
</dbReference>
<gene>
    <name evidence="1" type="ORF">DTL3_1782</name>
</gene>
<dbReference type="KEGG" id="dtn:DTL3_1782"/>
<dbReference type="Pfam" id="PF02620">
    <property type="entry name" value="YceD"/>
    <property type="match status" value="1"/>
</dbReference>
<evidence type="ECO:0000313" key="1">
    <source>
        <dbReference type="EMBL" id="CEP79065.1"/>
    </source>
</evidence>
<dbReference type="PANTHER" id="PTHR34374:SF1">
    <property type="entry name" value="LARGE RIBOSOMAL RNA SUBUNIT ACCUMULATION PROTEIN YCED HOMOLOG 1, CHLOROPLASTIC"/>
    <property type="match status" value="1"/>
</dbReference>
<dbReference type="STRING" id="1006576.DTL3_1782"/>
<evidence type="ECO:0008006" key="3">
    <source>
        <dbReference type="Google" id="ProtNLM"/>
    </source>
</evidence>
<dbReference type="RefSeq" id="WP_052670469.1">
    <property type="nucleotide sequence ID" value="NZ_LN824141.1"/>
</dbReference>
<protein>
    <recommendedName>
        <fullName evidence="3">DUF177 domain-containing protein</fullName>
    </recommendedName>
</protein>
<dbReference type="InterPro" id="IPR003772">
    <property type="entry name" value="YceD"/>
</dbReference>
<dbReference type="PATRIC" id="fig|1006576.9.peg.1775"/>
<dbReference type="AlphaFoldDB" id="A0A0C7P405"/>
<reference evidence="2" key="1">
    <citation type="submission" date="2014-11" db="EMBL/GenBank/DDBJ databases">
        <authorList>
            <person name="Wibberg D."/>
        </authorList>
    </citation>
    <scope>NUCLEOTIDE SEQUENCE [LARGE SCALE GENOMIC DNA]</scope>
    <source>
        <strain evidence="2">L3</strain>
    </source>
</reference>
<sequence>MFNEELKSSQLVVEYEKFEKIIERRIIIRNWKEIELPAENSKILSPIEVFFILEKRDNQVYASGKVETLLQLHCSRCLKPIEYWVDENFDSIYIDRRYEKFLSKSEQLKSLENTIYYDNSIIDLTNRVIEAIILAVPEIPLCKEDCKGLCQICGVDLNENPNHSCETDEIDPRLLPLKKLLEK</sequence>
<dbReference type="PANTHER" id="PTHR34374">
    <property type="entry name" value="LARGE RIBOSOMAL RNA SUBUNIT ACCUMULATION PROTEIN YCED HOMOLOG 1, CHLOROPLASTIC"/>
    <property type="match status" value="1"/>
</dbReference>
<proteinExistence type="predicted"/>
<organism evidence="1 2">
    <name type="scientific">Defluviitoga tunisiensis</name>
    <dbReference type="NCBI Taxonomy" id="1006576"/>
    <lineage>
        <taxon>Bacteria</taxon>
        <taxon>Thermotogati</taxon>
        <taxon>Thermotogota</taxon>
        <taxon>Thermotogae</taxon>
        <taxon>Petrotogales</taxon>
        <taxon>Petrotogaceae</taxon>
        <taxon>Defluviitoga</taxon>
    </lineage>
</organism>
<accession>A0A0C7P405</accession>
<dbReference type="HOGENOM" id="CLU_100236_1_0_0"/>